<dbReference type="InterPro" id="IPR012871">
    <property type="entry name" value="DUF1668_ORYSA"/>
</dbReference>
<feature type="compositionally biased region" description="Acidic residues" evidence="1">
    <location>
        <begin position="92"/>
        <end position="108"/>
    </location>
</feature>
<evidence type="ECO:0000313" key="3">
    <source>
        <dbReference type="Proteomes" id="UP001187471"/>
    </source>
</evidence>
<dbReference type="InterPro" id="IPR015915">
    <property type="entry name" value="Kelch-typ_b-propeller"/>
</dbReference>
<dbReference type="EMBL" id="JAVXUO010000208">
    <property type="protein sequence ID" value="KAK2994402.1"/>
    <property type="molecule type" value="Genomic_DNA"/>
</dbReference>
<sequence>METLITTRVIPVGEREGLIKTVRKTDIRLRDRYVYLVCLRHLLRFDPAFEDSQVQVAVDFHEEDLPLGMGGFVSKCELFMVGGELVTAEDHWSDEDEEFEEEEEEEEKKEEKEVVKKEGDSIVTSGFRLVHRVDLSSEAVVFGPGYGGPFPAHPRIPPMVAPKPNPVVVMVDGKIYVLATAGYFSGRDFPSPAFEVFDPDECCWEQLPNPPFYDPELVPPCYIELLRAPIFSHFVLNKRIYVASPAGAYYYDIAAGVWCQGGEFFNQFKYAKVPFPGRPRGGIVEIPDDRDGTVVIACAGKKLVAYQFCPGSDYLLHYRVLEEFQGRPAISMRGFVFDIGGGMICVIYPGFDPEAETDWVFRVATYVLVRSPLFGQEFKPPVSIRIASDNLVTFKRPPFYTSHMPMVLDAFLVNKKPRLSLYQPSFSARGHNKMNLTSKNGVKKLEVQLVTSEYARVINILTMRMMEEHLLKCFDHDMVARSDYSDGDCGGWDPKLMKGCLSDDRLFPLVVTVRAKRFYHLRSFAKATPAHNVPDTLVADIPFVTAVDKALAYLPPWAKKVDNTDRKAGQGHSACHVRAPDWKYTRYDLFGLDRVIWAKDADTRSDPGLSAYPLNDVFESSFAYPSILIYITELEPITEAVASIPFAPEDNGALASKAICWASVSAIWTILFPNASKFSVSTEPGKAFISILAWELKVCRRPSNAWLASCKLSSSKFKEHPIERITNSKISYL</sequence>
<dbReference type="Proteomes" id="UP001187471">
    <property type="component" value="Unassembled WGS sequence"/>
</dbReference>
<comment type="caution">
    <text evidence="2">The sequence shown here is derived from an EMBL/GenBank/DDBJ whole genome shotgun (WGS) entry which is preliminary data.</text>
</comment>
<reference evidence="2" key="1">
    <citation type="submission" date="2022-12" db="EMBL/GenBank/DDBJ databases">
        <title>Draft genome assemblies for two species of Escallonia (Escalloniales).</title>
        <authorList>
            <person name="Chanderbali A."/>
            <person name="Dervinis C."/>
            <person name="Anghel I."/>
            <person name="Soltis D."/>
            <person name="Soltis P."/>
            <person name="Zapata F."/>
        </authorList>
    </citation>
    <scope>NUCLEOTIDE SEQUENCE</scope>
    <source>
        <strain evidence="2">UCBG92.1500</strain>
        <tissue evidence="2">Leaf</tissue>
    </source>
</reference>
<gene>
    <name evidence="2" type="ORF">RJ640_029517</name>
</gene>
<dbReference type="Pfam" id="PF07893">
    <property type="entry name" value="DUF1668"/>
    <property type="match status" value="1"/>
</dbReference>
<accession>A0AA88RRW7</accession>
<evidence type="ECO:0000256" key="1">
    <source>
        <dbReference type="SAM" id="MobiDB-lite"/>
    </source>
</evidence>
<dbReference type="AlphaFoldDB" id="A0AA88RRW7"/>
<keyword evidence="3" id="KW-1185">Reference proteome</keyword>
<feature type="region of interest" description="Disordered" evidence="1">
    <location>
        <begin position="91"/>
        <end position="115"/>
    </location>
</feature>
<dbReference type="Gene3D" id="2.120.10.80">
    <property type="entry name" value="Kelch-type beta propeller"/>
    <property type="match status" value="1"/>
</dbReference>
<protein>
    <submittedName>
        <fullName evidence="2">Uncharacterized protein</fullName>
    </submittedName>
</protein>
<organism evidence="2 3">
    <name type="scientific">Escallonia rubra</name>
    <dbReference type="NCBI Taxonomy" id="112253"/>
    <lineage>
        <taxon>Eukaryota</taxon>
        <taxon>Viridiplantae</taxon>
        <taxon>Streptophyta</taxon>
        <taxon>Embryophyta</taxon>
        <taxon>Tracheophyta</taxon>
        <taxon>Spermatophyta</taxon>
        <taxon>Magnoliopsida</taxon>
        <taxon>eudicotyledons</taxon>
        <taxon>Gunneridae</taxon>
        <taxon>Pentapetalae</taxon>
        <taxon>asterids</taxon>
        <taxon>campanulids</taxon>
        <taxon>Escalloniales</taxon>
        <taxon>Escalloniaceae</taxon>
        <taxon>Escallonia</taxon>
    </lineage>
</organism>
<evidence type="ECO:0000313" key="2">
    <source>
        <dbReference type="EMBL" id="KAK2994402.1"/>
    </source>
</evidence>
<dbReference type="SUPFAM" id="SSF117281">
    <property type="entry name" value="Kelch motif"/>
    <property type="match status" value="1"/>
</dbReference>
<name>A0AA88RRW7_9ASTE</name>
<proteinExistence type="predicted"/>